<feature type="domain" description="Dystroglycan-type cadherin-like" evidence="3">
    <location>
        <begin position="31"/>
        <end position="123"/>
    </location>
</feature>
<feature type="region of interest" description="Disordered" evidence="1">
    <location>
        <begin position="430"/>
        <end position="471"/>
    </location>
</feature>
<dbReference type="Pfam" id="PF05345">
    <property type="entry name" value="He_PIG"/>
    <property type="match status" value="4"/>
</dbReference>
<dbReference type="InterPro" id="IPR015919">
    <property type="entry name" value="Cadherin-like_sf"/>
</dbReference>
<reference evidence="4 5" key="1">
    <citation type="submission" date="2017-03" db="EMBL/GenBank/DDBJ databases">
        <title>Genomes of endolithic fungi from Antarctica.</title>
        <authorList>
            <person name="Coleine C."/>
            <person name="Masonjones S."/>
            <person name="Stajich J.E."/>
        </authorList>
    </citation>
    <scope>NUCLEOTIDE SEQUENCE [LARGE SCALE GENOMIC DNA]</scope>
    <source>
        <strain evidence="4 5">CCFEE 5184</strain>
    </source>
</reference>
<sequence>MARLGLGIKRALLCALIATTSAVSAAPSVTFPFNSQVPTVARVGEPYLFQFSSSTFAPEASNFTYSISSQPGWLTVDSATRTLTGTPGQTDAGASTFTLTAADETGIIHMGCTLVVSADPAPQLEGDISKQLAASANLSSTEPPTVTILPSTDFSFSFQQNSFIDIVQRKLFYYATLTDHTPLPAWLLFDATSMTFSGNAPMLSAFPQSWNVDLIASDVAGFAGATASFTIAIGTQQLAFVPAEQKLNISGGMQLDFMALQKQLYRNGAPIPVPGVAKASATGLPPWASFDSATLAITGTVPAAASDGSISITVTDKLGDSATAVVNLVSGNASFFSGSVGTLTTYAGQAFAYRFPDSLFSEPSLDLTLVLPPAATWLSFDQASRELQGTVPTQTMPTAIAATLMARTSTFGAAQTQAFTIDVKAATSSMTTTSRPTGRASPTDSSTPTPLPVAAGTSHTGTYQPAALQLS</sequence>
<evidence type="ECO:0000313" key="4">
    <source>
        <dbReference type="EMBL" id="TKA78174.1"/>
    </source>
</evidence>
<dbReference type="Gene3D" id="2.60.40.10">
    <property type="entry name" value="Immunoglobulins"/>
    <property type="match status" value="4"/>
</dbReference>
<dbReference type="SMART" id="SM00736">
    <property type="entry name" value="CADG"/>
    <property type="match status" value="3"/>
</dbReference>
<name>A0A4U0XLL0_9PEZI</name>
<proteinExistence type="predicted"/>
<dbReference type="SUPFAM" id="SSF49313">
    <property type="entry name" value="Cadherin-like"/>
    <property type="match status" value="4"/>
</dbReference>
<dbReference type="InterPro" id="IPR006644">
    <property type="entry name" value="Cadg"/>
</dbReference>
<dbReference type="EMBL" id="NAJQ01000119">
    <property type="protein sequence ID" value="TKA78174.1"/>
    <property type="molecule type" value="Genomic_DNA"/>
</dbReference>
<feature type="signal peptide" evidence="2">
    <location>
        <begin position="1"/>
        <end position="25"/>
    </location>
</feature>
<organism evidence="4 5">
    <name type="scientific">Friedmanniomyces simplex</name>
    <dbReference type="NCBI Taxonomy" id="329884"/>
    <lineage>
        <taxon>Eukaryota</taxon>
        <taxon>Fungi</taxon>
        <taxon>Dikarya</taxon>
        <taxon>Ascomycota</taxon>
        <taxon>Pezizomycotina</taxon>
        <taxon>Dothideomycetes</taxon>
        <taxon>Dothideomycetidae</taxon>
        <taxon>Mycosphaerellales</taxon>
        <taxon>Teratosphaeriaceae</taxon>
        <taxon>Friedmanniomyces</taxon>
    </lineage>
</organism>
<comment type="caution">
    <text evidence="4">The sequence shown here is derived from an EMBL/GenBank/DDBJ whole genome shotgun (WGS) entry which is preliminary data.</text>
</comment>
<dbReference type="InterPro" id="IPR013783">
    <property type="entry name" value="Ig-like_fold"/>
</dbReference>
<dbReference type="Proteomes" id="UP000309340">
    <property type="component" value="Unassembled WGS sequence"/>
</dbReference>
<protein>
    <recommendedName>
        <fullName evidence="3">Dystroglycan-type cadherin-like domain-containing protein</fullName>
    </recommendedName>
</protein>
<feature type="chain" id="PRO_5020783400" description="Dystroglycan-type cadherin-like domain-containing protein" evidence="2">
    <location>
        <begin position="26"/>
        <end position="471"/>
    </location>
</feature>
<feature type="domain" description="Dystroglycan-type cadherin-like" evidence="3">
    <location>
        <begin position="335"/>
        <end position="430"/>
    </location>
</feature>
<evidence type="ECO:0000313" key="5">
    <source>
        <dbReference type="Proteomes" id="UP000309340"/>
    </source>
</evidence>
<dbReference type="AlphaFoldDB" id="A0A4U0XLL0"/>
<dbReference type="GO" id="GO:0016020">
    <property type="term" value="C:membrane"/>
    <property type="evidence" value="ECO:0007669"/>
    <property type="project" value="InterPro"/>
</dbReference>
<dbReference type="STRING" id="329884.A0A4U0XLL0"/>
<evidence type="ECO:0000259" key="3">
    <source>
        <dbReference type="SMART" id="SM00736"/>
    </source>
</evidence>
<keyword evidence="2" id="KW-0732">Signal</keyword>
<keyword evidence="5" id="KW-1185">Reference proteome</keyword>
<dbReference type="OrthoDB" id="41532at2759"/>
<dbReference type="GO" id="GO:0005509">
    <property type="term" value="F:calcium ion binding"/>
    <property type="evidence" value="ECO:0007669"/>
    <property type="project" value="InterPro"/>
</dbReference>
<feature type="domain" description="Dystroglycan-type cadherin-like" evidence="3">
    <location>
        <begin position="137"/>
        <end position="240"/>
    </location>
</feature>
<evidence type="ECO:0000256" key="1">
    <source>
        <dbReference type="SAM" id="MobiDB-lite"/>
    </source>
</evidence>
<gene>
    <name evidence="4" type="ORF">B0A55_03905</name>
</gene>
<accession>A0A4U0XLL0</accession>
<evidence type="ECO:0000256" key="2">
    <source>
        <dbReference type="SAM" id="SignalP"/>
    </source>
</evidence>